<dbReference type="Proteomes" id="UP000805841">
    <property type="component" value="Unassembled WGS sequence"/>
</dbReference>
<dbReference type="GO" id="GO:0016757">
    <property type="term" value="F:glycosyltransferase activity"/>
    <property type="evidence" value="ECO:0007669"/>
    <property type="project" value="UniProtKB-KW"/>
</dbReference>
<comment type="caution">
    <text evidence="6">The sequence shown here is derived from an EMBL/GenBank/DDBJ whole genome shotgun (WGS) entry which is preliminary data.</text>
</comment>
<dbReference type="EC" id="2.4.2.52" evidence="5"/>
<dbReference type="GO" id="GO:0046917">
    <property type="term" value="F:triphosphoribosyl-dephospho-CoA synthase activity"/>
    <property type="evidence" value="ECO:0007669"/>
    <property type="project" value="UniProtKB-EC"/>
</dbReference>
<evidence type="ECO:0000256" key="2">
    <source>
        <dbReference type="ARBA" id="ARBA00022679"/>
    </source>
</evidence>
<evidence type="ECO:0000313" key="7">
    <source>
        <dbReference type="Proteomes" id="UP000805841"/>
    </source>
</evidence>
<organism evidence="6 7">
    <name type="scientific">Pseudomonas typographi</name>
    <dbReference type="NCBI Taxonomy" id="2715964"/>
    <lineage>
        <taxon>Bacteria</taxon>
        <taxon>Pseudomonadati</taxon>
        <taxon>Pseudomonadota</taxon>
        <taxon>Gammaproteobacteria</taxon>
        <taxon>Pseudomonadales</taxon>
        <taxon>Pseudomonadaceae</taxon>
        <taxon>Pseudomonas</taxon>
    </lineage>
</organism>
<keyword evidence="4 5" id="KW-0067">ATP-binding</keyword>
<dbReference type="PANTHER" id="PTHR30201:SF2">
    <property type="entry name" value="2-(5''-TRIPHOSPHORIBOSYL)-3'-DEPHOSPHOCOENZYME-A SYNTHASE"/>
    <property type="match status" value="1"/>
</dbReference>
<dbReference type="HAMAP" id="MF_01883">
    <property type="entry name" value="MdcB"/>
    <property type="match status" value="1"/>
</dbReference>
<comment type="function">
    <text evidence="5">Involved in the formation of 2-(5''-phosphoribosyl)-3'-dephosphocoenzyme-A, the prosthetic group of the acyl-carrier protein of the malonate decarboxylase.</text>
</comment>
<dbReference type="EMBL" id="JAAOCA010000007">
    <property type="protein sequence ID" value="MBD1598449.1"/>
    <property type="molecule type" value="Genomic_DNA"/>
</dbReference>
<gene>
    <name evidence="5 6" type="primary">mdcB</name>
    <name evidence="6" type="ORF">HAQ05_06995</name>
</gene>
<dbReference type="InterPro" id="IPR017555">
    <property type="entry name" value="TriPribosyl-deP-CoA_syn"/>
</dbReference>
<proteinExistence type="inferred from homology"/>
<dbReference type="Gene3D" id="1.10.4200.10">
    <property type="entry name" value="Triphosphoribosyl-dephospho-CoA protein"/>
    <property type="match status" value="2"/>
</dbReference>
<keyword evidence="2 5" id="KW-0808">Transferase</keyword>
<name>A0ABR7YZ99_9PSED</name>
<evidence type="ECO:0000256" key="5">
    <source>
        <dbReference type="HAMAP-Rule" id="MF_01883"/>
    </source>
</evidence>
<dbReference type="InterPro" id="IPR002736">
    <property type="entry name" value="CitG"/>
</dbReference>
<evidence type="ECO:0000256" key="3">
    <source>
        <dbReference type="ARBA" id="ARBA00022741"/>
    </source>
</evidence>
<sequence length="288" mass="30373">MSLAHELSELAVECLHVEVDTYPKPGLVSHVDNGAHRDMDASLLHRSAEGLAPYFVQLALAGARNAEMEQLRQIGIAAEAHMLGITQGVNTHRGAIFGLGMLVAAAGLRSALPTKAPLGRIVAERWGPSILNGPAPGHSHGALVTRRYAVGGAREEAARGFPAAYGTGLVALRAGRQLARGDEQAARVQACFALVAVLDDTNLLYRAGRGGLHFAQAEAAGFLCGGGVAMATWREQACEIHRRFVARNLSPGGAADLLGITLFIDAEERRFAAPPKNLTGRRQVGEPC</sequence>
<keyword evidence="3 5" id="KW-0547">Nucleotide-binding</keyword>
<comment type="similarity">
    <text evidence="5">Belongs to the CitG/MdcB family.</text>
</comment>
<evidence type="ECO:0000256" key="4">
    <source>
        <dbReference type="ARBA" id="ARBA00022840"/>
    </source>
</evidence>
<dbReference type="PANTHER" id="PTHR30201">
    <property type="entry name" value="TRIPHOSPHORIBOSYL-DEPHOSPHO-COA SYNTHASE"/>
    <property type="match status" value="1"/>
</dbReference>
<comment type="catalytic activity">
    <reaction evidence="1 5">
        <text>3'-dephospho-CoA + ATP = 2'-(5''-triphospho-alpha-D-ribosyl)-3'-dephospho-CoA + adenine</text>
        <dbReference type="Rhea" id="RHEA:15117"/>
        <dbReference type="ChEBI" id="CHEBI:16708"/>
        <dbReference type="ChEBI" id="CHEBI:30616"/>
        <dbReference type="ChEBI" id="CHEBI:57328"/>
        <dbReference type="ChEBI" id="CHEBI:61378"/>
        <dbReference type="EC" id="2.4.2.52"/>
    </reaction>
</comment>
<keyword evidence="7" id="KW-1185">Reference proteome</keyword>
<evidence type="ECO:0000313" key="6">
    <source>
        <dbReference type="EMBL" id="MBD1598449.1"/>
    </source>
</evidence>
<keyword evidence="6" id="KW-0328">Glycosyltransferase</keyword>
<dbReference type="Pfam" id="PF01874">
    <property type="entry name" value="CitG"/>
    <property type="match status" value="1"/>
</dbReference>
<evidence type="ECO:0000256" key="1">
    <source>
        <dbReference type="ARBA" id="ARBA00001210"/>
    </source>
</evidence>
<accession>A0ABR7YZ99</accession>
<protein>
    <recommendedName>
        <fullName evidence="5">Probable 2-(5''-triphosphoribosyl)-3'-dephosphocoenzyme-A synthase</fullName>
        <shortName evidence="5">2-(5''-triphosphoribosyl)-3'-dephospho-CoA synthase</shortName>
        <ecNumber evidence="5">2.4.2.52</ecNumber>
    </recommendedName>
</protein>
<dbReference type="NCBIfam" id="TIGR03132">
    <property type="entry name" value="malonate_mdcB"/>
    <property type="match status" value="1"/>
</dbReference>
<reference evidence="6 7" key="1">
    <citation type="journal article" date="2020" name="Insects">
        <title>Bacteria Belonging to Pseudomonas typographi sp. nov. from the Bark Beetle Ips typographus Have Genomic Potential to Aid in the Host Ecology.</title>
        <authorList>
            <person name="Peral-Aranega E."/>
            <person name="Saati-Santamaria Z."/>
            <person name="Kolarik M."/>
            <person name="Rivas R."/>
            <person name="Garcia-Fraile P."/>
        </authorList>
    </citation>
    <scope>NUCLEOTIDE SEQUENCE [LARGE SCALE GENOMIC DNA]</scope>
    <source>
        <strain evidence="6 7">CA3A</strain>
    </source>
</reference>